<protein>
    <submittedName>
        <fullName evidence="1">Cytochrome P450</fullName>
    </submittedName>
</protein>
<sequence>MDPTLLAATVAFTVVCLLWARSYIRKRHALPLPPGPKGLPIVGNMFELGTDLVHVKHRDWSREFDSDIISVSVFGETTVVLNSIEAITDLLDKRGSNYSDRPNMVMIMDLMGWDWSFSLMRYGQKWREYRRVFQHYFNVISEHRPIQLTVSDDLLSRLHRDPQHFLHHLKHYTAAVILKRVYGYEIQPERDSFVELVDEASQSTSLANLQGAFIVEFLPTLKHIPTWFPGAGFKRQAKEWRKLARAIIEVPFAMVKQQLSEGKASPCYVTSVLEQNRETPDDAVAEDLIRGTAAVSYAAGADTSVSALTTFVLAMVLHQDIQKRVQAELDSVLGGDRLPTFADKDDLPFLGACISEALRWIPILPLGVHHRSLVDDVYKGYFIPGGVSVIANGWAVLHNEQVFPDPEEYKPQRFIDNPDLPDPIDNGVFGFGRRACAGRAMALDTIWIAAARILTVFDIKRSKDADGRDIIPEIKFKPGALIHVEDFPCDMTPRSPAHLALLQEGHN</sequence>
<accession>A0ACB8TEW2</accession>
<name>A0ACB8TEW2_9AGAM</name>
<evidence type="ECO:0000313" key="2">
    <source>
        <dbReference type="Proteomes" id="UP000814140"/>
    </source>
</evidence>
<organism evidence="1 2">
    <name type="scientific">Artomyces pyxidatus</name>
    <dbReference type="NCBI Taxonomy" id="48021"/>
    <lineage>
        <taxon>Eukaryota</taxon>
        <taxon>Fungi</taxon>
        <taxon>Dikarya</taxon>
        <taxon>Basidiomycota</taxon>
        <taxon>Agaricomycotina</taxon>
        <taxon>Agaricomycetes</taxon>
        <taxon>Russulales</taxon>
        <taxon>Auriscalpiaceae</taxon>
        <taxon>Artomyces</taxon>
    </lineage>
</organism>
<reference evidence="1" key="2">
    <citation type="journal article" date="2022" name="New Phytol.">
        <title>Evolutionary transition to the ectomycorrhizal habit in the genomes of a hyperdiverse lineage of mushroom-forming fungi.</title>
        <authorList>
            <person name="Looney B."/>
            <person name="Miyauchi S."/>
            <person name="Morin E."/>
            <person name="Drula E."/>
            <person name="Courty P.E."/>
            <person name="Kohler A."/>
            <person name="Kuo A."/>
            <person name="LaButti K."/>
            <person name="Pangilinan J."/>
            <person name="Lipzen A."/>
            <person name="Riley R."/>
            <person name="Andreopoulos W."/>
            <person name="He G."/>
            <person name="Johnson J."/>
            <person name="Nolan M."/>
            <person name="Tritt A."/>
            <person name="Barry K.W."/>
            <person name="Grigoriev I.V."/>
            <person name="Nagy L.G."/>
            <person name="Hibbett D."/>
            <person name="Henrissat B."/>
            <person name="Matheny P.B."/>
            <person name="Labbe J."/>
            <person name="Martin F.M."/>
        </authorList>
    </citation>
    <scope>NUCLEOTIDE SEQUENCE</scope>
    <source>
        <strain evidence="1">HHB10654</strain>
    </source>
</reference>
<proteinExistence type="predicted"/>
<dbReference type="EMBL" id="MU277191">
    <property type="protein sequence ID" value="KAI0066974.1"/>
    <property type="molecule type" value="Genomic_DNA"/>
</dbReference>
<evidence type="ECO:0000313" key="1">
    <source>
        <dbReference type="EMBL" id="KAI0066974.1"/>
    </source>
</evidence>
<keyword evidence="2" id="KW-1185">Reference proteome</keyword>
<gene>
    <name evidence="1" type="ORF">BV25DRAFT_1820118</name>
</gene>
<dbReference type="Proteomes" id="UP000814140">
    <property type="component" value="Unassembled WGS sequence"/>
</dbReference>
<reference evidence="1" key="1">
    <citation type="submission" date="2021-03" db="EMBL/GenBank/DDBJ databases">
        <authorList>
            <consortium name="DOE Joint Genome Institute"/>
            <person name="Ahrendt S."/>
            <person name="Looney B.P."/>
            <person name="Miyauchi S."/>
            <person name="Morin E."/>
            <person name="Drula E."/>
            <person name="Courty P.E."/>
            <person name="Chicoki N."/>
            <person name="Fauchery L."/>
            <person name="Kohler A."/>
            <person name="Kuo A."/>
            <person name="Labutti K."/>
            <person name="Pangilinan J."/>
            <person name="Lipzen A."/>
            <person name="Riley R."/>
            <person name="Andreopoulos W."/>
            <person name="He G."/>
            <person name="Johnson J."/>
            <person name="Barry K.W."/>
            <person name="Grigoriev I.V."/>
            <person name="Nagy L."/>
            <person name="Hibbett D."/>
            <person name="Henrissat B."/>
            <person name="Matheny P.B."/>
            <person name="Labbe J."/>
            <person name="Martin F."/>
        </authorList>
    </citation>
    <scope>NUCLEOTIDE SEQUENCE</scope>
    <source>
        <strain evidence="1">HHB10654</strain>
    </source>
</reference>
<comment type="caution">
    <text evidence="1">The sequence shown here is derived from an EMBL/GenBank/DDBJ whole genome shotgun (WGS) entry which is preliminary data.</text>
</comment>